<comment type="caution">
    <text evidence="2">The sequence shown here is derived from an EMBL/GenBank/DDBJ whole genome shotgun (WGS) entry which is preliminary data.</text>
</comment>
<feature type="compositionally biased region" description="Low complexity" evidence="1">
    <location>
        <begin position="104"/>
        <end position="116"/>
    </location>
</feature>
<evidence type="ECO:0000256" key="1">
    <source>
        <dbReference type="SAM" id="MobiDB-lite"/>
    </source>
</evidence>
<evidence type="ECO:0000313" key="2">
    <source>
        <dbReference type="EMBL" id="GEV66888.1"/>
    </source>
</evidence>
<dbReference type="AlphaFoldDB" id="A0A699GPY9"/>
<sequence>MKAGGKDRPLMLAPEWQRFVTLVKQSQELKTVSYHKLYDILKQHHNEVNELRAERIPHTANPLALVAQQQPAYHPQNHPTQLLKISQPDHNKLLSETNKINKPTNNNLRTLSNTSRANQDNTPRINRGTGYDNHRVVNVARARENVDSRSYSDFVDNSGPIFDDESLQKRNRNKFLESSNKTLADKLKGEIEDFKTKNKSLNSSNNHFKEANNELLKTNLLMFNDLEKFQAELDRYHDVNYASNVEINCAKAKGDLVSYKMESKKSFNEYTQNINKLNETILEMKKKVFARQETISIMSQEKEAQKKFHKTHEDKELEKVIALENKIKVLDDIVYKTGQSVHSMNMLNRNCKTSFVKPEFLKKAQRANPRLYDIAC</sequence>
<protein>
    <recommendedName>
        <fullName evidence="3">Integrase, catalytic region, zinc finger, CCHC-type, peptidase aspartic, catalytic</fullName>
    </recommendedName>
</protein>
<name>A0A699GPY9_TANCI</name>
<accession>A0A699GPY9</accession>
<evidence type="ECO:0008006" key="3">
    <source>
        <dbReference type="Google" id="ProtNLM"/>
    </source>
</evidence>
<reference evidence="2" key="1">
    <citation type="journal article" date="2019" name="Sci. Rep.">
        <title>Draft genome of Tanacetum cinerariifolium, the natural source of mosquito coil.</title>
        <authorList>
            <person name="Yamashiro T."/>
            <person name="Shiraishi A."/>
            <person name="Satake H."/>
            <person name="Nakayama K."/>
        </authorList>
    </citation>
    <scope>NUCLEOTIDE SEQUENCE</scope>
</reference>
<proteinExistence type="predicted"/>
<organism evidence="2">
    <name type="scientific">Tanacetum cinerariifolium</name>
    <name type="common">Dalmatian daisy</name>
    <name type="synonym">Chrysanthemum cinerariifolium</name>
    <dbReference type="NCBI Taxonomy" id="118510"/>
    <lineage>
        <taxon>Eukaryota</taxon>
        <taxon>Viridiplantae</taxon>
        <taxon>Streptophyta</taxon>
        <taxon>Embryophyta</taxon>
        <taxon>Tracheophyta</taxon>
        <taxon>Spermatophyta</taxon>
        <taxon>Magnoliopsida</taxon>
        <taxon>eudicotyledons</taxon>
        <taxon>Gunneridae</taxon>
        <taxon>Pentapetalae</taxon>
        <taxon>asterids</taxon>
        <taxon>campanulids</taxon>
        <taxon>Asterales</taxon>
        <taxon>Asteraceae</taxon>
        <taxon>Asteroideae</taxon>
        <taxon>Anthemideae</taxon>
        <taxon>Anthemidinae</taxon>
        <taxon>Tanacetum</taxon>
    </lineage>
</organism>
<gene>
    <name evidence="2" type="ORF">Tci_138865</name>
</gene>
<dbReference type="EMBL" id="BKCJ010030474">
    <property type="protein sequence ID" value="GEV66888.1"/>
    <property type="molecule type" value="Genomic_DNA"/>
</dbReference>
<feature type="region of interest" description="Disordered" evidence="1">
    <location>
        <begin position="96"/>
        <end position="131"/>
    </location>
</feature>